<accession>A0A444ZG84</accession>
<name>A0A444ZG84_ARAHY</name>
<gene>
    <name evidence="1" type="ORF">Ahy_B04g070294</name>
</gene>
<evidence type="ECO:0000313" key="2">
    <source>
        <dbReference type="Proteomes" id="UP000289738"/>
    </source>
</evidence>
<keyword evidence="2" id="KW-1185">Reference proteome</keyword>
<reference evidence="1 2" key="1">
    <citation type="submission" date="2019-01" db="EMBL/GenBank/DDBJ databases">
        <title>Sequencing of cultivated peanut Arachis hypogaea provides insights into genome evolution and oil improvement.</title>
        <authorList>
            <person name="Chen X."/>
        </authorList>
    </citation>
    <scope>NUCLEOTIDE SEQUENCE [LARGE SCALE GENOMIC DNA]</scope>
    <source>
        <strain evidence="2">cv. Fuhuasheng</strain>
        <tissue evidence="1">Leaves</tissue>
    </source>
</reference>
<proteinExistence type="predicted"/>
<comment type="caution">
    <text evidence="1">The sequence shown here is derived from an EMBL/GenBank/DDBJ whole genome shotgun (WGS) entry which is preliminary data.</text>
</comment>
<dbReference type="AlphaFoldDB" id="A0A444ZG84"/>
<evidence type="ECO:0000313" key="1">
    <source>
        <dbReference type="EMBL" id="RYR13163.1"/>
    </source>
</evidence>
<sequence>MVEVHIPITMSSETSSFCH</sequence>
<dbReference type="EMBL" id="SDMP01000014">
    <property type="protein sequence ID" value="RYR13163.1"/>
    <property type="molecule type" value="Genomic_DNA"/>
</dbReference>
<dbReference type="Proteomes" id="UP000289738">
    <property type="component" value="Chromosome B04"/>
</dbReference>
<organism evidence="1 2">
    <name type="scientific">Arachis hypogaea</name>
    <name type="common">Peanut</name>
    <dbReference type="NCBI Taxonomy" id="3818"/>
    <lineage>
        <taxon>Eukaryota</taxon>
        <taxon>Viridiplantae</taxon>
        <taxon>Streptophyta</taxon>
        <taxon>Embryophyta</taxon>
        <taxon>Tracheophyta</taxon>
        <taxon>Spermatophyta</taxon>
        <taxon>Magnoliopsida</taxon>
        <taxon>eudicotyledons</taxon>
        <taxon>Gunneridae</taxon>
        <taxon>Pentapetalae</taxon>
        <taxon>rosids</taxon>
        <taxon>fabids</taxon>
        <taxon>Fabales</taxon>
        <taxon>Fabaceae</taxon>
        <taxon>Papilionoideae</taxon>
        <taxon>50 kb inversion clade</taxon>
        <taxon>dalbergioids sensu lato</taxon>
        <taxon>Dalbergieae</taxon>
        <taxon>Pterocarpus clade</taxon>
        <taxon>Arachis</taxon>
    </lineage>
</organism>
<protein>
    <submittedName>
        <fullName evidence="1">Uncharacterized protein</fullName>
    </submittedName>
</protein>